<dbReference type="InterPro" id="IPR037026">
    <property type="entry name" value="Vgr_OB-fold_dom_sf"/>
</dbReference>
<evidence type="ECO:0000259" key="3">
    <source>
        <dbReference type="Pfam" id="PF04717"/>
    </source>
</evidence>
<dbReference type="InterPro" id="IPR006533">
    <property type="entry name" value="T6SS_Vgr_RhsGE"/>
</dbReference>
<dbReference type="EMBL" id="WIOL01000001">
    <property type="protein sequence ID" value="MQT15776.1"/>
    <property type="molecule type" value="Genomic_DNA"/>
</dbReference>
<evidence type="ECO:0000256" key="2">
    <source>
        <dbReference type="SAM" id="MobiDB-lite"/>
    </source>
</evidence>
<dbReference type="RefSeq" id="WP_152576245.1">
    <property type="nucleotide sequence ID" value="NZ_JAATJI010000001.1"/>
</dbReference>
<proteinExistence type="inferred from homology"/>
<comment type="caution">
    <text evidence="5">The sequence shown here is derived from an EMBL/GenBank/DDBJ whole genome shotgun (WGS) entry which is preliminary data.</text>
</comment>
<name>A0A7C9GMX4_9SPHN</name>
<dbReference type="Pfam" id="PF04717">
    <property type="entry name" value="Phage_base_V"/>
    <property type="match status" value="1"/>
</dbReference>
<dbReference type="NCBIfam" id="TIGR03361">
    <property type="entry name" value="VI_Rhs_Vgr"/>
    <property type="match status" value="1"/>
</dbReference>
<dbReference type="OrthoDB" id="9762420at2"/>
<organism evidence="5 6">
    <name type="scientific">Sandarakinorhabdus fusca</name>
    <dbReference type="NCBI Taxonomy" id="1439888"/>
    <lineage>
        <taxon>Bacteria</taxon>
        <taxon>Pseudomonadati</taxon>
        <taxon>Pseudomonadota</taxon>
        <taxon>Alphaproteobacteria</taxon>
        <taxon>Sphingomonadales</taxon>
        <taxon>Sphingosinicellaceae</taxon>
        <taxon>Sandarakinorhabdus</taxon>
    </lineage>
</organism>
<dbReference type="InterPro" id="IPR006531">
    <property type="entry name" value="Gp5/Vgr_OB"/>
</dbReference>
<dbReference type="AlphaFoldDB" id="A0A7C9GMX4"/>
<evidence type="ECO:0000256" key="1">
    <source>
        <dbReference type="ARBA" id="ARBA00005558"/>
    </source>
</evidence>
<dbReference type="NCBIfam" id="TIGR01646">
    <property type="entry name" value="vgr_GE"/>
    <property type="match status" value="1"/>
</dbReference>
<protein>
    <submittedName>
        <fullName evidence="5">Type VI secretion system tip protein VgrG</fullName>
    </submittedName>
</protein>
<sequence length="642" mass="69631">MATNLLQANRQARIKTPFGGDNAAVLTRFTAVERLSEPFTITADVIVTEGAATLHEHLGGPISIEVAAGPARSRAFHGRLWEIAELDSDTAGSHYRLTLKPWASFLDINIESRIYQAQKVDDIAKDVTGRRSGIGPRLRFSIGSFPALEYCVQWQESDFDFISRLFERHGIYYYFKHSPNEHEMVATDQKSHHVPVPGIDAAIEVRPYTDGIGRPGGAIWSFARRFEVAPHMATVTDFDFLTPTQKLKTEKTATLVSTMDKARLAELHVHPGGFTKATGDGRGAAISAHLVEAARADAERCTAEGDAFAAAVGHVIAIKAGPTAPAIKYLIVATTHVYAGGKYRGGAGDEDELTVQMELIPATVQFRPAMKTPRPRIYGPQTAIVAGAAGEEIDTDKHGRIKVHFHWDRVQDGGATSSCWIRVAQSVAGAKWGAFVLPRIGQEVVVEFLNGDPDAPLVTGAVYNGQNEVPYPLPANKTRSTFKSRSTPQGSGFNELRIEDKANSEEVFFNAEKDLNSIIDKGNETRTLNKGNRTTTLKLGNEVLEIKQGNRTTTIDVGNDELTIKTGNQTVKINMGKHLTDAAQSIELKCGASSLKLEPAKITMASVNVEIKGTMSVKTQGVMVNSEASGIHVVKGSLVQIN</sequence>
<feature type="domain" description="Gp5/Type VI secretion system Vgr C-terminal trimerisation" evidence="4">
    <location>
        <begin position="480"/>
        <end position="591"/>
    </location>
</feature>
<feature type="region of interest" description="Disordered" evidence="2">
    <location>
        <begin position="473"/>
        <end position="493"/>
    </location>
</feature>
<keyword evidence="6" id="KW-1185">Reference proteome</keyword>
<dbReference type="Proteomes" id="UP000481327">
    <property type="component" value="Unassembled WGS sequence"/>
</dbReference>
<dbReference type="SUPFAM" id="SSF69349">
    <property type="entry name" value="Phage fibre proteins"/>
    <property type="match status" value="1"/>
</dbReference>
<dbReference type="Gene3D" id="2.30.110.50">
    <property type="match status" value="1"/>
</dbReference>
<dbReference type="Gene3D" id="3.55.50.10">
    <property type="entry name" value="Baseplate protein-like domains"/>
    <property type="match status" value="1"/>
</dbReference>
<accession>A0A7C9GMX4</accession>
<reference evidence="5 6" key="1">
    <citation type="submission" date="2019-09" db="EMBL/GenBank/DDBJ databases">
        <title>Polymorphobacter sp. isolated from a lake in China.</title>
        <authorList>
            <person name="Liu Z."/>
        </authorList>
    </citation>
    <scope>NUCLEOTIDE SEQUENCE [LARGE SCALE GENOMIC DNA]</scope>
    <source>
        <strain evidence="5 6">D40P</strain>
    </source>
</reference>
<comment type="similarity">
    <text evidence="1">Belongs to the VgrG protein family.</text>
</comment>
<feature type="compositionally biased region" description="Polar residues" evidence="2">
    <location>
        <begin position="477"/>
        <end position="492"/>
    </location>
</feature>
<dbReference type="InterPro" id="IPR054030">
    <property type="entry name" value="Gp5_Vgr_C"/>
</dbReference>
<gene>
    <name evidence="5" type="primary">tssI</name>
    <name evidence="5" type="ORF">F3168_00665</name>
</gene>
<dbReference type="Pfam" id="PF22178">
    <property type="entry name" value="Gp5_trimer_C"/>
    <property type="match status" value="1"/>
</dbReference>
<evidence type="ECO:0000313" key="6">
    <source>
        <dbReference type="Proteomes" id="UP000481327"/>
    </source>
</evidence>
<dbReference type="SUPFAM" id="SSF69255">
    <property type="entry name" value="gp5 N-terminal domain-like"/>
    <property type="match status" value="1"/>
</dbReference>
<evidence type="ECO:0000259" key="4">
    <source>
        <dbReference type="Pfam" id="PF22178"/>
    </source>
</evidence>
<dbReference type="Gene3D" id="2.40.50.230">
    <property type="entry name" value="Gp5 N-terminal domain"/>
    <property type="match status" value="1"/>
</dbReference>
<dbReference type="Pfam" id="PF05954">
    <property type="entry name" value="Phage_GPD"/>
    <property type="match status" value="1"/>
</dbReference>
<feature type="domain" description="Gp5/Type VI secretion system Vgr protein OB-fold" evidence="3">
    <location>
        <begin position="394"/>
        <end position="463"/>
    </location>
</feature>
<dbReference type="SUPFAM" id="SSF69279">
    <property type="entry name" value="Phage tail proteins"/>
    <property type="match status" value="2"/>
</dbReference>
<dbReference type="Gene3D" id="4.10.220.110">
    <property type="match status" value="1"/>
</dbReference>
<evidence type="ECO:0000313" key="5">
    <source>
        <dbReference type="EMBL" id="MQT15776.1"/>
    </source>
</evidence>
<dbReference type="InterPro" id="IPR017847">
    <property type="entry name" value="T6SS_RhsGE_Vgr_subset"/>
</dbReference>